<dbReference type="SUPFAM" id="SSF46785">
    <property type="entry name" value="Winged helix' DNA-binding domain"/>
    <property type="match status" value="1"/>
</dbReference>
<dbReference type="InterPro" id="IPR036390">
    <property type="entry name" value="WH_DNA-bd_sf"/>
</dbReference>
<dbReference type="STRING" id="237069.SAMN05216498_2588"/>
<evidence type="ECO:0000259" key="1">
    <source>
        <dbReference type="Pfam" id="PF03551"/>
    </source>
</evidence>
<gene>
    <name evidence="2" type="ORF">SAMN05216498_2588</name>
</gene>
<dbReference type="InterPro" id="IPR036388">
    <property type="entry name" value="WH-like_DNA-bd_sf"/>
</dbReference>
<accession>A0A1H0CLR6</accession>
<dbReference type="Gene3D" id="1.10.10.10">
    <property type="entry name" value="Winged helix-like DNA-binding domain superfamily/Winged helix DNA-binding domain"/>
    <property type="match status" value="1"/>
</dbReference>
<keyword evidence="3" id="KW-1185">Reference proteome</keyword>
<dbReference type="PANTHER" id="PTHR33169:SF13">
    <property type="entry name" value="PADR-FAMILY TRANSCRIPTIONAL REGULATOR"/>
    <property type="match status" value="1"/>
</dbReference>
<dbReference type="InterPro" id="IPR005149">
    <property type="entry name" value="Tscrpt_reg_PadR_N"/>
</dbReference>
<dbReference type="AlphaFoldDB" id="A0A1H0CLR6"/>
<dbReference type="PANTHER" id="PTHR33169">
    <property type="entry name" value="PADR-FAMILY TRANSCRIPTIONAL REGULATOR"/>
    <property type="match status" value="1"/>
</dbReference>
<dbReference type="Pfam" id="PF03551">
    <property type="entry name" value="PadR"/>
    <property type="match status" value="1"/>
</dbReference>
<dbReference type="InterPro" id="IPR052509">
    <property type="entry name" value="Metal_resp_DNA-bind_regulator"/>
</dbReference>
<dbReference type="RefSeq" id="WP_245686855.1">
    <property type="nucleotide sequence ID" value="NZ_BJVZ01000002.1"/>
</dbReference>
<evidence type="ECO:0000313" key="2">
    <source>
        <dbReference type="EMBL" id="SDN58814.1"/>
    </source>
</evidence>
<organism evidence="2 3">
    <name type="scientific">Tenuibacillus multivorans</name>
    <dbReference type="NCBI Taxonomy" id="237069"/>
    <lineage>
        <taxon>Bacteria</taxon>
        <taxon>Bacillati</taxon>
        <taxon>Bacillota</taxon>
        <taxon>Bacilli</taxon>
        <taxon>Bacillales</taxon>
        <taxon>Bacillaceae</taxon>
        <taxon>Tenuibacillus</taxon>
    </lineage>
</organism>
<proteinExistence type="predicted"/>
<reference evidence="2 3" key="1">
    <citation type="submission" date="2016-10" db="EMBL/GenBank/DDBJ databases">
        <authorList>
            <person name="de Groot N.N."/>
        </authorList>
    </citation>
    <scope>NUCLEOTIDE SEQUENCE [LARGE SCALE GENOMIC DNA]</scope>
    <source>
        <strain evidence="2 3">CGMCC 1.3442</strain>
    </source>
</reference>
<dbReference type="Proteomes" id="UP000199334">
    <property type="component" value="Unassembled WGS sequence"/>
</dbReference>
<protein>
    <submittedName>
        <fullName evidence="2">Transcriptional regulator PadR-like family protein</fullName>
    </submittedName>
</protein>
<feature type="domain" description="Transcription regulator PadR N-terminal" evidence="1">
    <location>
        <begin position="21"/>
        <end position="83"/>
    </location>
</feature>
<evidence type="ECO:0000313" key="3">
    <source>
        <dbReference type="Proteomes" id="UP000199334"/>
    </source>
</evidence>
<sequence length="109" mass="12422">MSNQTMNPMTEAMYYVLLALHSPLHGYAIMEAINGISNGRVQLGPGTLYGILKRLQKNKFIQLENSDGWRKVYQITDKGREAVKLEYIRLTHMVRDGKILLEKDGQNGQ</sequence>
<dbReference type="EMBL" id="FNIG01000006">
    <property type="protein sequence ID" value="SDN58814.1"/>
    <property type="molecule type" value="Genomic_DNA"/>
</dbReference>
<name>A0A1H0CLR6_9BACI</name>